<dbReference type="PANTHER" id="PTHR43877">
    <property type="entry name" value="AMINOALKYLPHOSPHONATE N-ACETYLTRANSFERASE-RELATED-RELATED"/>
    <property type="match status" value="1"/>
</dbReference>
<name>A0ABT9CCL8_9BACL</name>
<sequence length="145" mass="16188">MQLIIETMAWGSVRYLEGLELRDEVLRRPLGMSIADDPTDQEQEDCHICAVAENVLVGVLLLRRIDDRTLQMKQVAVAASARGRNVGRMMVCSAEQLAKEQGYGMIILHARATAVPFYEKLGYSLKGAPYMEVGIPHRSMIKQLA</sequence>
<dbReference type="SUPFAM" id="SSF55729">
    <property type="entry name" value="Acyl-CoA N-acyltransferases (Nat)"/>
    <property type="match status" value="1"/>
</dbReference>
<evidence type="ECO:0000259" key="3">
    <source>
        <dbReference type="PROSITE" id="PS51186"/>
    </source>
</evidence>
<keyword evidence="2" id="KW-0012">Acyltransferase</keyword>
<dbReference type="CDD" id="cd04301">
    <property type="entry name" value="NAT_SF"/>
    <property type="match status" value="1"/>
</dbReference>
<dbReference type="Pfam" id="PF13673">
    <property type="entry name" value="Acetyltransf_10"/>
    <property type="match status" value="1"/>
</dbReference>
<reference evidence="4 5" key="1">
    <citation type="submission" date="2023-07" db="EMBL/GenBank/DDBJ databases">
        <title>Paenibacillus sp. JX-17 nov. isolated from soil.</title>
        <authorList>
            <person name="Wan Y."/>
            <person name="Liu B."/>
        </authorList>
    </citation>
    <scope>NUCLEOTIDE SEQUENCE [LARGE SCALE GENOMIC DNA]</scope>
    <source>
        <strain evidence="4 5">JX-17</strain>
    </source>
</reference>
<dbReference type="RefSeq" id="WP_305024209.1">
    <property type="nucleotide sequence ID" value="NZ_JAUQTB010000005.1"/>
</dbReference>
<dbReference type="Gene3D" id="3.40.630.30">
    <property type="match status" value="1"/>
</dbReference>
<evidence type="ECO:0000256" key="1">
    <source>
        <dbReference type="ARBA" id="ARBA00022679"/>
    </source>
</evidence>
<dbReference type="PROSITE" id="PS51186">
    <property type="entry name" value="GNAT"/>
    <property type="match status" value="1"/>
</dbReference>
<dbReference type="Proteomes" id="UP001240171">
    <property type="component" value="Unassembled WGS sequence"/>
</dbReference>
<proteinExistence type="predicted"/>
<evidence type="ECO:0000313" key="5">
    <source>
        <dbReference type="Proteomes" id="UP001240171"/>
    </source>
</evidence>
<keyword evidence="5" id="KW-1185">Reference proteome</keyword>
<comment type="caution">
    <text evidence="4">The sequence shown here is derived from an EMBL/GenBank/DDBJ whole genome shotgun (WGS) entry which is preliminary data.</text>
</comment>
<keyword evidence="1" id="KW-0808">Transferase</keyword>
<dbReference type="InterPro" id="IPR000182">
    <property type="entry name" value="GNAT_dom"/>
</dbReference>
<dbReference type="PANTHER" id="PTHR43877:SF2">
    <property type="entry name" value="AMINOALKYLPHOSPHONATE N-ACETYLTRANSFERASE-RELATED"/>
    <property type="match status" value="1"/>
</dbReference>
<dbReference type="InterPro" id="IPR050832">
    <property type="entry name" value="Bact_Acetyltransf"/>
</dbReference>
<dbReference type="InterPro" id="IPR016181">
    <property type="entry name" value="Acyl_CoA_acyltransferase"/>
</dbReference>
<protein>
    <submittedName>
        <fullName evidence="4">GNAT family N-acetyltransferase</fullName>
    </submittedName>
</protein>
<feature type="domain" description="N-acetyltransferase" evidence="3">
    <location>
        <begin position="3"/>
        <end position="145"/>
    </location>
</feature>
<evidence type="ECO:0000313" key="4">
    <source>
        <dbReference type="EMBL" id="MDO7907009.1"/>
    </source>
</evidence>
<evidence type="ECO:0000256" key="2">
    <source>
        <dbReference type="ARBA" id="ARBA00023315"/>
    </source>
</evidence>
<organism evidence="4 5">
    <name type="scientific">Paenibacillus lacisoli</name>
    <dbReference type="NCBI Taxonomy" id="3064525"/>
    <lineage>
        <taxon>Bacteria</taxon>
        <taxon>Bacillati</taxon>
        <taxon>Bacillota</taxon>
        <taxon>Bacilli</taxon>
        <taxon>Bacillales</taxon>
        <taxon>Paenibacillaceae</taxon>
        <taxon>Paenibacillus</taxon>
    </lineage>
</organism>
<dbReference type="EMBL" id="JAUQTB010000005">
    <property type="protein sequence ID" value="MDO7907009.1"/>
    <property type="molecule type" value="Genomic_DNA"/>
</dbReference>
<gene>
    <name evidence="4" type="ORF">Q5741_11340</name>
</gene>
<accession>A0ABT9CCL8</accession>